<evidence type="ECO:0000313" key="4">
    <source>
        <dbReference type="Proteomes" id="UP000305792"/>
    </source>
</evidence>
<gene>
    <name evidence="3" type="ORF">E9998_20680</name>
</gene>
<dbReference type="PANTHER" id="PTHR11487">
    <property type="entry name" value="THIOESTERASE"/>
    <property type="match status" value="1"/>
</dbReference>
<dbReference type="Proteomes" id="UP000305792">
    <property type="component" value="Unassembled WGS sequence"/>
</dbReference>
<dbReference type="SUPFAM" id="SSF53474">
    <property type="entry name" value="alpha/beta-Hydrolases"/>
    <property type="match status" value="1"/>
</dbReference>
<comment type="caution">
    <text evidence="3">The sequence shown here is derived from an EMBL/GenBank/DDBJ whole genome shotgun (WGS) entry which is preliminary data.</text>
</comment>
<dbReference type="PANTHER" id="PTHR11487:SF0">
    <property type="entry name" value="S-ACYL FATTY ACID SYNTHASE THIOESTERASE, MEDIUM CHAIN"/>
    <property type="match status" value="1"/>
</dbReference>
<keyword evidence="4" id="KW-1185">Reference proteome</keyword>
<dbReference type="InterPro" id="IPR001031">
    <property type="entry name" value="Thioesterase"/>
</dbReference>
<feature type="domain" description="Thioesterase" evidence="2">
    <location>
        <begin position="1"/>
        <end position="225"/>
    </location>
</feature>
<evidence type="ECO:0000313" key="3">
    <source>
        <dbReference type="EMBL" id="THV24635.1"/>
    </source>
</evidence>
<evidence type="ECO:0000259" key="2">
    <source>
        <dbReference type="Pfam" id="PF00975"/>
    </source>
</evidence>
<organism evidence="3 4">
    <name type="scientific">Glycomyces paridis</name>
    <dbReference type="NCBI Taxonomy" id="2126555"/>
    <lineage>
        <taxon>Bacteria</taxon>
        <taxon>Bacillati</taxon>
        <taxon>Actinomycetota</taxon>
        <taxon>Actinomycetes</taxon>
        <taxon>Glycomycetales</taxon>
        <taxon>Glycomycetaceae</taxon>
        <taxon>Glycomyces</taxon>
    </lineage>
</organism>
<name>A0A4S8P5Y2_9ACTN</name>
<protein>
    <submittedName>
        <fullName evidence="3">Thioesterase</fullName>
    </submittedName>
</protein>
<dbReference type="EMBL" id="STGX01000017">
    <property type="protein sequence ID" value="THV24635.1"/>
    <property type="molecule type" value="Genomic_DNA"/>
</dbReference>
<dbReference type="InterPro" id="IPR012223">
    <property type="entry name" value="TEII"/>
</dbReference>
<dbReference type="InterPro" id="IPR029058">
    <property type="entry name" value="AB_hydrolase_fold"/>
</dbReference>
<dbReference type="Gene3D" id="3.40.50.1820">
    <property type="entry name" value="alpha/beta hydrolase"/>
    <property type="match status" value="1"/>
</dbReference>
<comment type="similarity">
    <text evidence="1">Belongs to the thioesterase family.</text>
</comment>
<evidence type="ECO:0000256" key="1">
    <source>
        <dbReference type="ARBA" id="ARBA00007169"/>
    </source>
</evidence>
<sequence>MFPFLGGFGASFNGLVRGLGGDWDVWTVNPPGHGPSTEPPYRYLAALVERYLTALRDVLRPDAVLFGHSMGGVVAYHVLQAMAARPSFARRLPADLVLSAARAPERLEIGGRAQLPEDELLAHLLAFGAIPAEVAGDRSLIELFLPAFRADYQVLEDAKRLPPAKLDVRAHLVLGGRDPQTPEGSAAEWQAYFTEPVRTHVLGDQEHMFVLHDTERLDRILNDLERVAAWQR</sequence>
<dbReference type="Pfam" id="PF00975">
    <property type="entry name" value="Thioesterase"/>
    <property type="match status" value="1"/>
</dbReference>
<dbReference type="GO" id="GO:0008610">
    <property type="term" value="P:lipid biosynthetic process"/>
    <property type="evidence" value="ECO:0007669"/>
    <property type="project" value="TreeGrafter"/>
</dbReference>
<accession>A0A4S8P5Y2</accession>
<proteinExistence type="inferred from homology"/>
<dbReference type="OrthoDB" id="8480037at2"/>
<dbReference type="AlphaFoldDB" id="A0A4S8P5Y2"/>
<reference evidence="3 4" key="1">
    <citation type="journal article" date="2018" name="Int. J. Syst. Evol. Microbiol.">
        <title>Glycomyces paridis sp. nov., isolated from the medicinal plant Paris polyphylla.</title>
        <authorList>
            <person name="Fang X.M."/>
            <person name="Bai J.L."/>
            <person name="Su J."/>
            <person name="Zhao L.L."/>
            <person name="Liu H.Y."/>
            <person name="Ma B.P."/>
            <person name="Zhang Y.Q."/>
            <person name="Yu L.Y."/>
        </authorList>
    </citation>
    <scope>NUCLEOTIDE SEQUENCE [LARGE SCALE GENOMIC DNA]</scope>
    <source>
        <strain evidence="3 4">CPCC 204357</strain>
    </source>
</reference>